<keyword evidence="6 8" id="KW-1133">Transmembrane helix</keyword>
<proteinExistence type="predicted"/>
<keyword evidence="4" id="KW-0547">Nucleotide-binding</keyword>
<feature type="domain" description="ABC transporter" evidence="9">
    <location>
        <begin position="473"/>
        <end position="685"/>
    </location>
</feature>
<protein>
    <submittedName>
        <fullName evidence="11">ABC transporter family protein</fullName>
    </submittedName>
</protein>
<accession>A0A1V3XEZ1</accession>
<dbReference type="PROSITE" id="PS50929">
    <property type="entry name" value="ABC_TM1F"/>
    <property type="match status" value="1"/>
</dbReference>
<dbReference type="InterPro" id="IPR017871">
    <property type="entry name" value="ABC_transporter-like_CS"/>
</dbReference>
<comment type="subcellular location">
    <subcellularLocation>
        <location evidence="1">Cell membrane</location>
        <topology evidence="1">Multi-pass membrane protein</topology>
    </subcellularLocation>
</comment>
<dbReference type="Pfam" id="PF06472">
    <property type="entry name" value="ABC_membrane_2"/>
    <property type="match status" value="1"/>
</dbReference>
<dbReference type="GO" id="GO:0140359">
    <property type="term" value="F:ABC-type transporter activity"/>
    <property type="evidence" value="ECO:0007669"/>
    <property type="project" value="InterPro"/>
</dbReference>
<evidence type="ECO:0000313" key="11">
    <source>
        <dbReference type="EMBL" id="OOK77316.1"/>
    </source>
</evidence>
<evidence type="ECO:0000259" key="9">
    <source>
        <dbReference type="PROSITE" id="PS50893"/>
    </source>
</evidence>
<dbReference type="InterPro" id="IPR003439">
    <property type="entry name" value="ABC_transporter-like_ATP-bd"/>
</dbReference>
<evidence type="ECO:0000256" key="4">
    <source>
        <dbReference type="ARBA" id="ARBA00022741"/>
    </source>
</evidence>
<comment type="caution">
    <text evidence="11">The sequence shown here is derived from an EMBL/GenBank/DDBJ whole genome shotgun (WGS) entry which is preliminary data.</text>
</comment>
<keyword evidence="5" id="KW-0067">ATP-binding</keyword>
<dbReference type="Gene3D" id="1.20.1560.10">
    <property type="entry name" value="ABC transporter type 1, transmembrane domain"/>
    <property type="match status" value="1"/>
</dbReference>
<evidence type="ECO:0000256" key="2">
    <source>
        <dbReference type="ARBA" id="ARBA00022448"/>
    </source>
</evidence>
<dbReference type="EMBL" id="MVBN01000003">
    <property type="protein sequence ID" value="OOK77316.1"/>
    <property type="molecule type" value="Genomic_DNA"/>
</dbReference>
<feature type="transmembrane region" description="Helical" evidence="8">
    <location>
        <begin position="301"/>
        <end position="323"/>
    </location>
</feature>
<gene>
    <name evidence="11" type="ORF">BZL29_3773</name>
</gene>
<dbReference type="PROSITE" id="PS00211">
    <property type="entry name" value="ABC_TRANSPORTER_1"/>
    <property type="match status" value="1"/>
</dbReference>
<keyword evidence="3 8" id="KW-0812">Transmembrane</keyword>
<dbReference type="GO" id="GO:0005524">
    <property type="term" value="F:ATP binding"/>
    <property type="evidence" value="ECO:0007669"/>
    <property type="project" value="UniProtKB-KW"/>
</dbReference>
<dbReference type="GO" id="GO:0016887">
    <property type="term" value="F:ATP hydrolysis activity"/>
    <property type="evidence" value="ECO:0007669"/>
    <property type="project" value="InterPro"/>
</dbReference>
<feature type="transmembrane region" description="Helical" evidence="8">
    <location>
        <begin position="72"/>
        <end position="90"/>
    </location>
</feature>
<dbReference type="InterPro" id="IPR027417">
    <property type="entry name" value="P-loop_NTPase"/>
</dbReference>
<name>A0A1V3XEZ1_MYCKA</name>
<evidence type="ECO:0000256" key="3">
    <source>
        <dbReference type="ARBA" id="ARBA00022692"/>
    </source>
</evidence>
<dbReference type="Proteomes" id="UP000188532">
    <property type="component" value="Unassembled WGS sequence"/>
</dbReference>
<sequence>MHRLGRGGAGAHIRHISKAYLHPSGTFAEGFLFSSRLNTSTVRSIDLGPEAVYSLDRLVGAFVDSLYWIGKAWAISAVCVLAVLVLLRFLTPWGRQYWRITREYFVGPRSIWVWLMLGVLLLSVVLAVRLNVLFSYQGNDMYTALQKAFQGAAAGDEVVKRSGVQGFWMSIGVFSIMAVIHVVRVMADIYLTQRFIIAWRVWLTDHLTKDWLDGRAYYRDLFIDETIDNPDQRIQQDIDIFTAGVGGTPNAPSNGTGSTLLFGAVQSIISVISFTAILWNLSGTLNIWGVSFPRAMFWTVLGYVLVATVISFVIGRPLIWLSFRNEKLNAAFRYALVRLRDAAEAVGFYRGERVEGAQLQQRFRPVIDNYRRYVRRSIAFNGWNLSVSQTIVPLPWVIQAPRLFAGQIEFGDVSQTAIAFGNIHDSLSFFRNNYDAFASFRAAIIRLYGLVDANEKGRALPAVLTRPSDDESVELNEIEVRTPAGDRLIDPLDVRLDRGDSLVITGRSGSGKTSLLRSLAELWPYASGTLRRPDGDNETMFLSQLPYVPLGTLRDVVCYPNPPFVIPDDIVRDTLTKVALAPLCDRLEEERDWAKVLSPGEQQRVAFARILLTKPKAVFLDESTSALDAGLEFALYELLRRELPDCIIVSVSHRPALERLHDQQLELLGGGPWRLSPVTKEPVRV</sequence>
<feature type="transmembrane region" description="Helical" evidence="8">
    <location>
        <begin position="167"/>
        <end position="187"/>
    </location>
</feature>
<dbReference type="PANTHER" id="PTHR11384">
    <property type="entry name" value="ATP-BINDING CASSETTE, SUB-FAMILY D MEMBER"/>
    <property type="match status" value="1"/>
</dbReference>
<dbReference type="AlphaFoldDB" id="A0A1V3XEZ1"/>
<evidence type="ECO:0000259" key="10">
    <source>
        <dbReference type="PROSITE" id="PS50929"/>
    </source>
</evidence>
<keyword evidence="7 8" id="KW-0472">Membrane</keyword>
<dbReference type="FunFam" id="1.20.1560.10:FF:000184">
    <property type="entry name" value="Multidrug ABC transporter ATP-binding protein"/>
    <property type="match status" value="1"/>
</dbReference>
<dbReference type="Pfam" id="PF00005">
    <property type="entry name" value="ABC_tran"/>
    <property type="match status" value="1"/>
</dbReference>
<dbReference type="SUPFAM" id="SSF52540">
    <property type="entry name" value="P-loop containing nucleoside triphosphate hydrolases"/>
    <property type="match status" value="1"/>
</dbReference>
<feature type="domain" description="ABC transmembrane type-1" evidence="10">
    <location>
        <begin position="114"/>
        <end position="439"/>
    </location>
</feature>
<dbReference type="InterPro" id="IPR011527">
    <property type="entry name" value="ABC1_TM_dom"/>
</dbReference>
<dbReference type="Gene3D" id="3.40.50.300">
    <property type="entry name" value="P-loop containing nucleotide triphosphate hydrolases"/>
    <property type="match status" value="1"/>
</dbReference>
<evidence type="ECO:0000256" key="7">
    <source>
        <dbReference type="ARBA" id="ARBA00023136"/>
    </source>
</evidence>
<feature type="transmembrane region" description="Helical" evidence="8">
    <location>
        <begin position="260"/>
        <end position="281"/>
    </location>
</feature>
<dbReference type="InterPro" id="IPR050835">
    <property type="entry name" value="ABC_transporter_sub-D"/>
</dbReference>
<keyword evidence="2" id="KW-0813">Transport</keyword>
<dbReference type="InterPro" id="IPR003593">
    <property type="entry name" value="AAA+_ATPase"/>
</dbReference>
<evidence type="ECO:0000256" key="5">
    <source>
        <dbReference type="ARBA" id="ARBA00022840"/>
    </source>
</evidence>
<feature type="transmembrane region" description="Helical" evidence="8">
    <location>
        <begin position="111"/>
        <end position="132"/>
    </location>
</feature>
<evidence type="ECO:0000256" key="6">
    <source>
        <dbReference type="ARBA" id="ARBA00022989"/>
    </source>
</evidence>
<dbReference type="PANTHER" id="PTHR11384:SF59">
    <property type="entry name" value="LYSOSOMAL COBALAMIN TRANSPORTER ABCD4"/>
    <property type="match status" value="1"/>
</dbReference>
<dbReference type="GO" id="GO:0005886">
    <property type="term" value="C:plasma membrane"/>
    <property type="evidence" value="ECO:0007669"/>
    <property type="project" value="UniProtKB-SubCell"/>
</dbReference>
<dbReference type="PROSITE" id="PS50893">
    <property type="entry name" value="ABC_TRANSPORTER_2"/>
    <property type="match status" value="1"/>
</dbReference>
<dbReference type="STRING" id="1768.B1T50_00280"/>
<evidence type="ECO:0000256" key="8">
    <source>
        <dbReference type="SAM" id="Phobius"/>
    </source>
</evidence>
<organism evidence="11 12">
    <name type="scientific">Mycobacterium kansasii</name>
    <dbReference type="NCBI Taxonomy" id="1768"/>
    <lineage>
        <taxon>Bacteria</taxon>
        <taxon>Bacillati</taxon>
        <taxon>Actinomycetota</taxon>
        <taxon>Actinomycetes</taxon>
        <taxon>Mycobacteriales</taxon>
        <taxon>Mycobacteriaceae</taxon>
        <taxon>Mycobacterium</taxon>
    </lineage>
</organism>
<dbReference type="SUPFAM" id="SSF90123">
    <property type="entry name" value="ABC transporter transmembrane region"/>
    <property type="match status" value="1"/>
</dbReference>
<evidence type="ECO:0000256" key="1">
    <source>
        <dbReference type="ARBA" id="ARBA00004651"/>
    </source>
</evidence>
<reference evidence="11 12" key="1">
    <citation type="submission" date="2017-02" db="EMBL/GenBank/DDBJ databases">
        <title>Complete genome sequences of Mycobacterium kansasii strains isolated from rhesus macaques.</title>
        <authorList>
            <person name="Panda A."/>
            <person name="Nagaraj S."/>
            <person name="Zhao X."/>
            <person name="Tettelin H."/>
            <person name="Detolla L.J."/>
        </authorList>
    </citation>
    <scope>NUCLEOTIDE SEQUENCE [LARGE SCALE GENOMIC DNA]</scope>
    <source>
        <strain evidence="11 12">11-3469</strain>
    </source>
</reference>
<dbReference type="CDD" id="cd03223">
    <property type="entry name" value="ABCD_peroxisomal_ALDP"/>
    <property type="match status" value="1"/>
</dbReference>
<dbReference type="InterPro" id="IPR036640">
    <property type="entry name" value="ABC1_TM_sf"/>
</dbReference>
<dbReference type="SMART" id="SM00382">
    <property type="entry name" value="AAA"/>
    <property type="match status" value="1"/>
</dbReference>
<evidence type="ECO:0000313" key="12">
    <source>
        <dbReference type="Proteomes" id="UP000188532"/>
    </source>
</evidence>